<keyword evidence="9" id="KW-1185">Reference proteome</keyword>
<evidence type="ECO:0000313" key="8">
    <source>
        <dbReference type="EMBL" id="KAK4404767.1"/>
    </source>
</evidence>
<dbReference type="GO" id="GO:0006865">
    <property type="term" value="P:amino acid transport"/>
    <property type="evidence" value="ECO:0007669"/>
    <property type="project" value="UniProtKB-KW"/>
</dbReference>
<feature type="transmembrane region" description="Helical" evidence="6">
    <location>
        <begin position="57"/>
        <end position="79"/>
    </location>
</feature>
<keyword evidence="2 6" id="KW-0812">Transmembrane</keyword>
<sequence length="89" mass="9667">MNPIVRSIEELVPAKISSSFWFYILMRTALVASTVCIAFLVPFFGLVMALIGSLLSMLVMIIGMTVIVLGIVSAVFGTYSSISKIANQY</sequence>
<evidence type="ECO:0000259" key="7">
    <source>
        <dbReference type="Pfam" id="PF01490"/>
    </source>
</evidence>
<organism evidence="8 9">
    <name type="scientific">Sesamum angolense</name>
    <dbReference type="NCBI Taxonomy" id="2727404"/>
    <lineage>
        <taxon>Eukaryota</taxon>
        <taxon>Viridiplantae</taxon>
        <taxon>Streptophyta</taxon>
        <taxon>Embryophyta</taxon>
        <taxon>Tracheophyta</taxon>
        <taxon>Spermatophyta</taxon>
        <taxon>Magnoliopsida</taxon>
        <taxon>eudicotyledons</taxon>
        <taxon>Gunneridae</taxon>
        <taxon>Pentapetalae</taxon>
        <taxon>asterids</taxon>
        <taxon>lamiids</taxon>
        <taxon>Lamiales</taxon>
        <taxon>Pedaliaceae</taxon>
        <taxon>Sesamum</taxon>
    </lineage>
</organism>
<comment type="subcellular location">
    <subcellularLocation>
        <location evidence="1">Membrane</location>
    </subcellularLocation>
</comment>
<keyword evidence="3" id="KW-0029">Amino-acid transport</keyword>
<protein>
    <submittedName>
        <fullName evidence="8">Amino acid transporter AVT1A</fullName>
    </submittedName>
</protein>
<keyword evidence="5 6" id="KW-0472">Membrane</keyword>
<evidence type="ECO:0000256" key="6">
    <source>
        <dbReference type="SAM" id="Phobius"/>
    </source>
</evidence>
<gene>
    <name evidence="8" type="ORF">Sango_0845300</name>
</gene>
<evidence type="ECO:0000256" key="2">
    <source>
        <dbReference type="ARBA" id="ARBA00022692"/>
    </source>
</evidence>
<dbReference type="GO" id="GO:0016020">
    <property type="term" value="C:membrane"/>
    <property type="evidence" value="ECO:0007669"/>
    <property type="project" value="UniProtKB-SubCell"/>
</dbReference>
<dbReference type="InterPro" id="IPR013057">
    <property type="entry name" value="AA_transpt_TM"/>
</dbReference>
<comment type="caution">
    <text evidence="8">The sequence shown here is derived from an EMBL/GenBank/DDBJ whole genome shotgun (WGS) entry which is preliminary data.</text>
</comment>
<dbReference type="Pfam" id="PF01490">
    <property type="entry name" value="Aa_trans"/>
    <property type="match status" value="1"/>
</dbReference>
<accession>A0AAE1X3P6</accession>
<evidence type="ECO:0000313" key="9">
    <source>
        <dbReference type="Proteomes" id="UP001289374"/>
    </source>
</evidence>
<dbReference type="AlphaFoldDB" id="A0AAE1X3P6"/>
<dbReference type="EMBL" id="JACGWL010000004">
    <property type="protein sequence ID" value="KAK4404767.1"/>
    <property type="molecule type" value="Genomic_DNA"/>
</dbReference>
<evidence type="ECO:0000256" key="5">
    <source>
        <dbReference type="ARBA" id="ARBA00023136"/>
    </source>
</evidence>
<keyword evidence="4 6" id="KW-1133">Transmembrane helix</keyword>
<proteinExistence type="predicted"/>
<reference evidence="8" key="2">
    <citation type="journal article" date="2024" name="Plant">
        <title>Genomic evolution and insights into agronomic trait innovations of Sesamum species.</title>
        <authorList>
            <person name="Miao H."/>
            <person name="Wang L."/>
            <person name="Qu L."/>
            <person name="Liu H."/>
            <person name="Sun Y."/>
            <person name="Le M."/>
            <person name="Wang Q."/>
            <person name="Wei S."/>
            <person name="Zheng Y."/>
            <person name="Lin W."/>
            <person name="Duan Y."/>
            <person name="Cao H."/>
            <person name="Xiong S."/>
            <person name="Wang X."/>
            <person name="Wei L."/>
            <person name="Li C."/>
            <person name="Ma Q."/>
            <person name="Ju M."/>
            <person name="Zhao R."/>
            <person name="Li G."/>
            <person name="Mu C."/>
            <person name="Tian Q."/>
            <person name="Mei H."/>
            <person name="Zhang T."/>
            <person name="Gao T."/>
            <person name="Zhang H."/>
        </authorList>
    </citation>
    <scope>NUCLEOTIDE SEQUENCE</scope>
    <source>
        <strain evidence="8">K16</strain>
    </source>
</reference>
<dbReference type="Proteomes" id="UP001289374">
    <property type="component" value="Unassembled WGS sequence"/>
</dbReference>
<evidence type="ECO:0000256" key="3">
    <source>
        <dbReference type="ARBA" id="ARBA00022970"/>
    </source>
</evidence>
<feature type="transmembrane region" description="Helical" evidence="6">
    <location>
        <begin position="20"/>
        <end position="51"/>
    </location>
</feature>
<reference evidence="8" key="1">
    <citation type="submission" date="2020-06" db="EMBL/GenBank/DDBJ databases">
        <authorList>
            <person name="Li T."/>
            <person name="Hu X."/>
            <person name="Zhang T."/>
            <person name="Song X."/>
            <person name="Zhang H."/>
            <person name="Dai N."/>
            <person name="Sheng W."/>
            <person name="Hou X."/>
            <person name="Wei L."/>
        </authorList>
    </citation>
    <scope>NUCLEOTIDE SEQUENCE</scope>
    <source>
        <strain evidence="8">K16</strain>
        <tissue evidence="8">Leaf</tissue>
    </source>
</reference>
<feature type="domain" description="Amino acid transporter transmembrane" evidence="7">
    <location>
        <begin position="3"/>
        <end position="60"/>
    </location>
</feature>
<evidence type="ECO:0000256" key="1">
    <source>
        <dbReference type="ARBA" id="ARBA00004370"/>
    </source>
</evidence>
<keyword evidence="3" id="KW-0813">Transport</keyword>
<evidence type="ECO:0000256" key="4">
    <source>
        <dbReference type="ARBA" id="ARBA00022989"/>
    </source>
</evidence>
<name>A0AAE1X3P6_9LAMI</name>